<proteinExistence type="predicted"/>
<feature type="chain" id="PRO_5017792401" evidence="1">
    <location>
        <begin position="20"/>
        <end position="116"/>
    </location>
</feature>
<organism evidence="2 3">
    <name type="scientific">Winogradskyella pacifica</name>
    <dbReference type="NCBI Taxonomy" id="664642"/>
    <lineage>
        <taxon>Bacteria</taxon>
        <taxon>Pseudomonadati</taxon>
        <taxon>Bacteroidota</taxon>
        <taxon>Flavobacteriia</taxon>
        <taxon>Flavobacteriales</taxon>
        <taxon>Flavobacteriaceae</taxon>
        <taxon>Winogradskyella</taxon>
    </lineage>
</organism>
<feature type="signal peptide" evidence="1">
    <location>
        <begin position="1"/>
        <end position="19"/>
    </location>
</feature>
<comment type="caution">
    <text evidence="2">The sequence shown here is derived from an EMBL/GenBank/DDBJ whole genome shotgun (WGS) entry which is preliminary data.</text>
</comment>
<accession>A0A3D9MYS9</accession>
<sequence>MKKIIFTLLCFGFILTASANNDPKIGDLLTVKTPTAQGFNHVDFPKANILIKRGVVTNYKSVNNETVVIDKVETEANGSTTVILKKQDGSKFFGFLNNVKADYEKALDSGELVVIK</sequence>
<keyword evidence="3" id="KW-1185">Reference proteome</keyword>
<evidence type="ECO:0000313" key="3">
    <source>
        <dbReference type="Proteomes" id="UP000256919"/>
    </source>
</evidence>
<dbReference type="EMBL" id="QREI01000002">
    <property type="protein sequence ID" value="REE25441.1"/>
    <property type="molecule type" value="Genomic_DNA"/>
</dbReference>
<dbReference type="AlphaFoldDB" id="A0A3D9MYS9"/>
<protein>
    <submittedName>
        <fullName evidence="2">Uncharacterized protein</fullName>
    </submittedName>
</protein>
<reference evidence="2 3" key="1">
    <citation type="submission" date="2018-07" db="EMBL/GenBank/DDBJ databases">
        <title>Genomic Encyclopedia of Type Strains, Phase III (KMG-III): the genomes of soil and plant-associated and newly described type strains.</title>
        <authorList>
            <person name="Whitman W."/>
        </authorList>
    </citation>
    <scope>NUCLEOTIDE SEQUENCE [LARGE SCALE GENOMIC DNA]</scope>
    <source>
        <strain evidence="2 3">CECT 7948</strain>
    </source>
</reference>
<dbReference type="Proteomes" id="UP000256919">
    <property type="component" value="Unassembled WGS sequence"/>
</dbReference>
<dbReference type="OrthoDB" id="1446823at2"/>
<evidence type="ECO:0000313" key="2">
    <source>
        <dbReference type="EMBL" id="REE25441.1"/>
    </source>
</evidence>
<gene>
    <name evidence="2" type="ORF">DFQ09_10230</name>
</gene>
<evidence type="ECO:0000256" key="1">
    <source>
        <dbReference type="SAM" id="SignalP"/>
    </source>
</evidence>
<name>A0A3D9MYS9_9FLAO</name>
<dbReference type="RefSeq" id="WP_115808446.1">
    <property type="nucleotide sequence ID" value="NZ_QREI01000002.1"/>
</dbReference>
<keyword evidence="1" id="KW-0732">Signal</keyword>